<keyword evidence="9" id="KW-1185">Reference proteome</keyword>
<dbReference type="CDD" id="cd03016">
    <property type="entry name" value="PRX_1cys"/>
    <property type="match status" value="1"/>
</dbReference>
<dbReference type="PIRSF" id="PIRSF000239">
    <property type="entry name" value="AHPC"/>
    <property type="match status" value="1"/>
</dbReference>
<dbReference type="Gene3D" id="3.30.1020.10">
    <property type="entry name" value="Antioxidant, Horf6, Chain A, domain2"/>
    <property type="match status" value="1"/>
</dbReference>
<keyword evidence="4 6" id="KW-0676">Redox-active center</keyword>
<dbReference type="InterPro" id="IPR050217">
    <property type="entry name" value="Peroxiredoxin"/>
</dbReference>
<evidence type="ECO:0000256" key="2">
    <source>
        <dbReference type="ARBA" id="ARBA00022862"/>
    </source>
</evidence>
<name>A0ABN8WRK9_SACUV</name>
<evidence type="ECO:0000256" key="5">
    <source>
        <dbReference type="ARBA" id="ARBA00025719"/>
    </source>
</evidence>
<evidence type="ECO:0000259" key="7">
    <source>
        <dbReference type="PROSITE" id="PS51352"/>
    </source>
</evidence>
<feature type="domain" description="Thioredoxin" evidence="7">
    <location>
        <begin position="50"/>
        <end position="213"/>
    </location>
</feature>
<accession>A0ABN8WRK9</accession>
<comment type="function">
    <text evidence="6">Thiol-specific peroxidase that catalyzes the reduction of hydrogen peroxide and organic hydroperoxides to water and alcohols, respectively.</text>
</comment>
<evidence type="ECO:0000256" key="1">
    <source>
        <dbReference type="ARBA" id="ARBA00022559"/>
    </source>
</evidence>
<dbReference type="InterPro" id="IPR013766">
    <property type="entry name" value="Thioredoxin_domain"/>
</dbReference>
<dbReference type="InterPro" id="IPR024706">
    <property type="entry name" value="Peroxiredoxin_AhpC-typ"/>
</dbReference>
<dbReference type="EMBL" id="OX365929">
    <property type="protein sequence ID" value="CAI4056056.1"/>
    <property type="molecule type" value="Genomic_DNA"/>
</dbReference>
<dbReference type="InterPro" id="IPR000866">
    <property type="entry name" value="AhpC/TSA"/>
</dbReference>
<dbReference type="PANTHER" id="PTHR10681">
    <property type="entry name" value="THIOREDOXIN PEROXIDASE"/>
    <property type="match status" value="1"/>
</dbReference>
<dbReference type="SUPFAM" id="SSF52833">
    <property type="entry name" value="Thioredoxin-like"/>
    <property type="match status" value="1"/>
</dbReference>
<proteinExistence type="inferred from homology"/>
<dbReference type="PROSITE" id="PS51352">
    <property type="entry name" value="THIOREDOXIN_2"/>
    <property type="match status" value="1"/>
</dbReference>
<dbReference type="Pfam" id="PF10417">
    <property type="entry name" value="1-cysPrx_C"/>
    <property type="match status" value="1"/>
</dbReference>
<dbReference type="Gene3D" id="3.40.30.10">
    <property type="entry name" value="Glutaredoxin"/>
    <property type="match status" value="1"/>
</dbReference>
<organism evidence="8 9">
    <name type="scientific">Saccharomyces uvarum</name>
    <name type="common">Yeast</name>
    <name type="synonym">Saccharomyces bayanus var. uvarum</name>
    <dbReference type="NCBI Taxonomy" id="230603"/>
    <lineage>
        <taxon>Eukaryota</taxon>
        <taxon>Fungi</taxon>
        <taxon>Dikarya</taxon>
        <taxon>Ascomycota</taxon>
        <taxon>Saccharomycotina</taxon>
        <taxon>Saccharomycetes</taxon>
        <taxon>Saccharomycetales</taxon>
        <taxon>Saccharomycetaceae</taxon>
        <taxon>Saccharomyces</taxon>
    </lineage>
</organism>
<dbReference type="Proteomes" id="UP001162085">
    <property type="component" value="Chromosome 2"/>
</dbReference>
<evidence type="ECO:0000256" key="3">
    <source>
        <dbReference type="ARBA" id="ARBA00023002"/>
    </source>
</evidence>
<keyword evidence="2 6" id="KW-0049">Antioxidant</keyword>
<evidence type="ECO:0000313" key="9">
    <source>
        <dbReference type="Proteomes" id="UP001162085"/>
    </source>
</evidence>
<dbReference type="Pfam" id="PF00578">
    <property type="entry name" value="AhpC-TSA"/>
    <property type="match status" value="1"/>
</dbReference>
<gene>
    <name evidence="8" type="primary">SUVZ02G0540</name>
    <name evidence="8" type="ORF">SUVZ_02G0540</name>
</gene>
<evidence type="ECO:0000256" key="4">
    <source>
        <dbReference type="ARBA" id="ARBA00023284"/>
    </source>
</evidence>
<dbReference type="PANTHER" id="PTHR10681:SF171">
    <property type="entry name" value="PEROXIREDOXIN 4"/>
    <property type="match status" value="1"/>
</dbReference>
<reference evidence="8" key="1">
    <citation type="submission" date="2022-10" db="EMBL/GenBank/DDBJ databases">
        <authorList>
            <person name="Byrne P K."/>
        </authorList>
    </citation>
    <scope>NUCLEOTIDE SEQUENCE</scope>
    <source>
        <strain evidence="8">ZP964</strain>
    </source>
</reference>
<keyword evidence="3 6" id="KW-0560">Oxidoreductase</keyword>
<comment type="similarity">
    <text evidence="5">Belongs to the peroxiredoxin family. Prx6 subfamily.</text>
</comment>
<dbReference type="NCBIfam" id="NF009668">
    <property type="entry name" value="PRK13189.1"/>
    <property type="match status" value="1"/>
</dbReference>
<dbReference type="InterPro" id="IPR045020">
    <property type="entry name" value="PRX_1cys"/>
</dbReference>
<evidence type="ECO:0000313" key="8">
    <source>
        <dbReference type="EMBL" id="CAI4056056.1"/>
    </source>
</evidence>
<dbReference type="InterPro" id="IPR036249">
    <property type="entry name" value="Thioredoxin-like_sf"/>
</dbReference>
<evidence type="ECO:0000256" key="6">
    <source>
        <dbReference type="PIRNR" id="PIRNR000239"/>
    </source>
</evidence>
<keyword evidence="1 6" id="KW-0575">Peroxidase</keyword>
<sequence length="262" mass="29679">MFSRICSAQLKRTAWSVPRQARLQCQTIKTFATAPILCKQQFKQSDQPRLRINSEAPNFDADTTAGKINFYDYLGDSWGVLFSHPADFTPVCTTEVSAFAKLKPEFDKRNVKLIGLSVEDVESHQKWLQDIKEIAKVKNVGFPIIGDTFRNVAFLYDMVDADGFKNMNDGSLKTVRSVFVIDPKKKIRLIFTYPSTVGRNTSEVLRVIDALQLTDKEGVVTPINWQPADDVIIPPSVSNEEAKTKFGDFNEIKPYLRFTKSK</sequence>
<protein>
    <recommendedName>
        <fullName evidence="7">Thioredoxin domain-containing protein</fullName>
    </recommendedName>
</protein>
<dbReference type="InterPro" id="IPR019479">
    <property type="entry name" value="Peroxiredoxin_C"/>
</dbReference>